<dbReference type="InterPro" id="IPR005861">
    <property type="entry name" value="HisP_aminotrans"/>
</dbReference>
<keyword evidence="7 12" id="KW-0808">Transferase</keyword>
<evidence type="ECO:0000256" key="7">
    <source>
        <dbReference type="ARBA" id="ARBA00022679"/>
    </source>
</evidence>
<dbReference type="InterPro" id="IPR050106">
    <property type="entry name" value="HistidinolP_aminotransfase"/>
</dbReference>
<dbReference type="GO" id="GO:0004400">
    <property type="term" value="F:histidinol-phosphate transaminase activity"/>
    <property type="evidence" value="ECO:0007669"/>
    <property type="project" value="UniProtKB-EC"/>
</dbReference>
<comment type="catalytic activity">
    <reaction evidence="10">
        <text>L-histidinol phosphate + 2-oxoglutarate = 3-(imidazol-4-yl)-2-oxopropyl phosphate + L-glutamate</text>
        <dbReference type="Rhea" id="RHEA:23744"/>
        <dbReference type="ChEBI" id="CHEBI:16810"/>
        <dbReference type="ChEBI" id="CHEBI:29985"/>
        <dbReference type="ChEBI" id="CHEBI:57766"/>
        <dbReference type="ChEBI" id="CHEBI:57980"/>
        <dbReference type="EC" id="2.6.1.9"/>
    </reaction>
</comment>
<dbReference type="InterPro" id="IPR015424">
    <property type="entry name" value="PyrdxlP-dep_Trfase"/>
</dbReference>
<organism evidence="12">
    <name type="scientific">hydrothermal vent metagenome</name>
    <dbReference type="NCBI Taxonomy" id="652676"/>
    <lineage>
        <taxon>unclassified sequences</taxon>
        <taxon>metagenomes</taxon>
        <taxon>ecological metagenomes</taxon>
    </lineage>
</organism>
<evidence type="ECO:0000259" key="11">
    <source>
        <dbReference type="Pfam" id="PF00155"/>
    </source>
</evidence>
<keyword evidence="5 12" id="KW-0032">Aminotransferase</keyword>
<dbReference type="EC" id="2.6.1.9" evidence="4"/>
<comment type="pathway">
    <text evidence="2">Amino-acid biosynthesis; L-histidine biosynthesis; L-histidine from 5-phospho-alpha-D-ribose 1-diphosphate: step 7/9.</text>
</comment>
<evidence type="ECO:0000256" key="3">
    <source>
        <dbReference type="ARBA" id="ARBA00007970"/>
    </source>
</evidence>
<dbReference type="Gene3D" id="3.90.1150.10">
    <property type="entry name" value="Aspartate Aminotransferase, domain 1"/>
    <property type="match status" value="1"/>
</dbReference>
<evidence type="ECO:0000256" key="8">
    <source>
        <dbReference type="ARBA" id="ARBA00022898"/>
    </source>
</evidence>
<dbReference type="SUPFAM" id="SSF53383">
    <property type="entry name" value="PLP-dependent transferases"/>
    <property type="match status" value="1"/>
</dbReference>
<proteinExistence type="inferred from homology"/>
<accession>A0A1W1CMX9</accession>
<feature type="domain" description="Aminotransferase class I/classII large" evidence="11">
    <location>
        <begin position="39"/>
        <end position="343"/>
    </location>
</feature>
<evidence type="ECO:0000256" key="9">
    <source>
        <dbReference type="ARBA" id="ARBA00023102"/>
    </source>
</evidence>
<evidence type="ECO:0000256" key="6">
    <source>
        <dbReference type="ARBA" id="ARBA00022605"/>
    </source>
</evidence>
<dbReference type="GO" id="GO:0000105">
    <property type="term" value="P:L-histidine biosynthetic process"/>
    <property type="evidence" value="ECO:0007669"/>
    <property type="project" value="UniProtKB-KW"/>
</dbReference>
<keyword evidence="8" id="KW-0663">Pyridoxal phosphate</keyword>
<dbReference type="InterPro" id="IPR004839">
    <property type="entry name" value="Aminotransferase_I/II_large"/>
</dbReference>
<dbReference type="InterPro" id="IPR015421">
    <property type="entry name" value="PyrdxlP-dep_Trfase_major"/>
</dbReference>
<dbReference type="InterPro" id="IPR015422">
    <property type="entry name" value="PyrdxlP-dep_Trfase_small"/>
</dbReference>
<gene>
    <name evidence="12" type="ORF">MNB_SUP05-5-882</name>
</gene>
<evidence type="ECO:0000256" key="4">
    <source>
        <dbReference type="ARBA" id="ARBA00012748"/>
    </source>
</evidence>
<evidence type="ECO:0000256" key="10">
    <source>
        <dbReference type="ARBA" id="ARBA00047481"/>
    </source>
</evidence>
<dbReference type="PANTHER" id="PTHR43643">
    <property type="entry name" value="HISTIDINOL-PHOSPHATE AMINOTRANSFERASE 2"/>
    <property type="match status" value="1"/>
</dbReference>
<comment type="cofactor">
    <cofactor evidence="1">
        <name>pyridoxal 5'-phosphate</name>
        <dbReference type="ChEBI" id="CHEBI:597326"/>
    </cofactor>
</comment>
<dbReference type="NCBIfam" id="TIGR01141">
    <property type="entry name" value="hisC"/>
    <property type="match status" value="1"/>
</dbReference>
<sequence>MSFIKNWLRTEIQELQAYPVANSEGLIKLDAMESPFKVPDNLKEDWLNYCKNIEINRYPDTESINLKNTLKTLMDIPNDLDILLGNGSDELIQLLALACKNDDYLMSFKPSFVMYEVIAKLAHLNFTSIPLTNNFEIDLEKTLKIIQEKQPKIIFIAYPNNPTGNCFDKKSIETIINTTTALVVLDEAYYAYTQNSFINKIKNYDNLIVMRTISKVGFAGIRLGLLIAKTELIQSLNKLRMPYNINSLTQKTAEFLLTKNYIKTNIQIIIKERKFVFNALKKYQDLIVFPTQTNFILFKVNNADELFNFLKTNHLLIKNLNSSMQGFLRVTIGTPKENKIFLDLIKKYYDNKH</sequence>
<keyword evidence="6" id="KW-0028">Amino-acid biosynthesis</keyword>
<dbReference type="HAMAP" id="MF_01023">
    <property type="entry name" value="HisC_aminotrans_2"/>
    <property type="match status" value="1"/>
</dbReference>
<name>A0A1W1CMX9_9ZZZZ</name>
<reference evidence="12" key="1">
    <citation type="submission" date="2016-10" db="EMBL/GenBank/DDBJ databases">
        <authorList>
            <person name="de Groot N.N."/>
        </authorList>
    </citation>
    <scope>NUCLEOTIDE SEQUENCE</scope>
</reference>
<keyword evidence="9" id="KW-0368">Histidine biosynthesis</keyword>
<dbReference type="EMBL" id="FPHJ01000055">
    <property type="protein sequence ID" value="SFV67134.1"/>
    <property type="molecule type" value="Genomic_DNA"/>
</dbReference>
<comment type="similarity">
    <text evidence="3">Belongs to the class-II pyridoxal-phosphate-dependent aminotransferase family. Histidinol-phosphate aminotransferase subfamily.</text>
</comment>
<evidence type="ECO:0000256" key="2">
    <source>
        <dbReference type="ARBA" id="ARBA00005011"/>
    </source>
</evidence>
<evidence type="ECO:0000313" key="12">
    <source>
        <dbReference type="EMBL" id="SFV67134.1"/>
    </source>
</evidence>
<evidence type="ECO:0000256" key="5">
    <source>
        <dbReference type="ARBA" id="ARBA00022576"/>
    </source>
</evidence>
<dbReference type="Pfam" id="PF00155">
    <property type="entry name" value="Aminotran_1_2"/>
    <property type="match status" value="1"/>
</dbReference>
<dbReference type="GO" id="GO:0030170">
    <property type="term" value="F:pyridoxal phosphate binding"/>
    <property type="evidence" value="ECO:0007669"/>
    <property type="project" value="InterPro"/>
</dbReference>
<dbReference type="CDD" id="cd00609">
    <property type="entry name" value="AAT_like"/>
    <property type="match status" value="1"/>
</dbReference>
<dbReference type="AlphaFoldDB" id="A0A1W1CMX9"/>
<protein>
    <recommendedName>
        <fullName evidence="4">histidinol-phosphate transaminase</fullName>
        <ecNumber evidence="4">2.6.1.9</ecNumber>
    </recommendedName>
</protein>
<evidence type="ECO:0000256" key="1">
    <source>
        <dbReference type="ARBA" id="ARBA00001933"/>
    </source>
</evidence>
<dbReference type="PANTHER" id="PTHR43643:SF6">
    <property type="entry name" value="HISTIDINOL-PHOSPHATE AMINOTRANSFERASE"/>
    <property type="match status" value="1"/>
</dbReference>
<dbReference type="Gene3D" id="3.40.640.10">
    <property type="entry name" value="Type I PLP-dependent aspartate aminotransferase-like (Major domain)"/>
    <property type="match status" value="1"/>
</dbReference>